<dbReference type="SUPFAM" id="SSF90123">
    <property type="entry name" value="ABC transporter transmembrane region"/>
    <property type="match status" value="1"/>
</dbReference>
<feature type="transmembrane region" description="Helical" evidence="5">
    <location>
        <begin position="259"/>
        <end position="279"/>
    </location>
</feature>
<dbReference type="SUPFAM" id="SSF52540">
    <property type="entry name" value="P-loop containing nucleoside triphosphate hydrolases"/>
    <property type="match status" value="1"/>
</dbReference>
<dbReference type="InterPro" id="IPR039421">
    <property type="entry name" value="Type_1_exporter"/>
</dbReference>
<dbReference type="InterPro" id="IPR003439">
    <property type="entry name" value="ABC_transporter-like_ATP-bd"/>
</dbReference>
<evidence type="ECO:0000256" key="3">
    <source>
        <dbReference type="ARBA" id="ARBA00022989"/>
    </source>
</evidence>
<dbReference type="Gene3D" id="3.40.50.300">
    <property type="entry name" value="P-loop containing nucleotide triphosphate hydrolases"/>
    <property type="match status" value="1"/>
</dbReference>
<dbReference type="InterPro" id="IPR027417">
    <property type="entry name" value="P-loop_NTPase"/>
</dbReference>
<feature type="transmembrane region" description="Helical" evidence="5">
    <location>
        <begin position="170"/>
        <end position="189"/>
    </location>
</feature>
<dbReference type="PANTHER" id="PTHR43394:SF1">
    <property type="entry name" value="ATP-BINDING CASSETTE SUB-FAMILY B MEMBER 10, MITOCHONDRIAL"/>
    <property type="match status" value="1"/>
</dbReference>
<evidence type="ECO:0000259" key="7">
    <source>
        <dbReference type="PROSITE" id="PS50929"/>
    </source>
</evidence>
<dbReference type="GO" id="GO:0005886">
    <property type="term" value="C:plasma membrane"/>
    <property type="evidence" value="ECO:0007669"/>
    <property type="project" value="UniProtKB-SubCell"/>
</dbReference>
<feature type="transmembrane region" description="Helical" evidence="5">
    <location>
        <begin position="29"/>
        <end position="48"/>
    </location>
</feature>
<proteinExistence type="predicted"/>
<dbReference type="Pfam" id="PF00005">
    <property type="entry name" value="ABC_tran"/>
    <property type="match status" value="1"/>
</dbReference>
<dbReference type="PANTHER" id="PTHR43394">
    <property type="entry name" value="ATP-DEPENDENT PERMEASE MDL1, MITOCHONDRIAL"/>
    <property type="match status" value="1"/>
</dbReference>
<evidence type="ECO:0000313" key="8">
    <source>
        <dbReference type="EMBL" id="SDI79374.1"/>
    </source>
</evidence>
<comment type="subcellular location">
    <subcellularLocation>
        <location evidence="1">Cell membrane</location>
        <topology evidence="1">Multi-pass membrane protein</topology>
    </subcellularLocation>
</comment>
<dbReference type="Proteomes" id="UP000199202">
    <property type="component" value="Unassembled WGS sequence"/>
</dbReference>
<dbReference type="PROSITE" id="PS50893">
    <property type="entry name" value="ABC_TRANSPORTER_2"/>
    <property type="match status" value="1"/>
</dbReference>
<dbReference type="PROSITE" id="PS50929">
    <property type="entry name" value="ABC_TM1F"/>
    <property type="match status" value="1"/>
</dbReference>
<dbReference type="GO" id="GO:0005524">
    <property type="term" value="F:ATP binding"/>
    <property type="evidence" value="ECO:0007669"/>
    <property type="project" value="InterPro"/>
</dbReference>
<evidence type="ECO:0000256" key="4">
    <source>
        <dbReference type="ARBA" id="ARBA00023136"/>
    </source>
</evidence>
<keyword evidence="9" id="KW-1185">Reference proteome</keyword>
<evidence type="ECO:0000259" key="6">
    <source>
        <dbReference type="PROSITE" id="PS50893"/>
    </source>
</evidence>
<keyword evidence="2 5" id="KW-0812">Transmembrane</keyword>
<feature type="transmembrane region" description="Helical" evidence="5">
    <location>
        <begin position="145"/>
        <end position="164"/>
    </location>
</feature>
<dbReference type="InterPro" id="IPR017871">
    <property type="entry name" value="ABC_transporter-like_CS"/>
</dbReference>
<dbReference type="GO" id="GO:0015421">
    <property type="term" value="F:ABC-type oligopeptide transporter activity"/>
    <property type="evidence" value="ECO:0007669"/>
    <property type="project" value="TreeGrafter"/>
</dbReference>
<sequence length="562" mass="59585">MRSLPDADPGVPDIRSPIRYLWWNARRQAPSLFAGISFATLWWLVQALMPAVLGKGIEAVTAKDTGALVRWAAILFGLGLVQAFTGIMRHRMAVYNWLAAAYRTVQLTTRQAARLGATLPKRLSTGEVVSVGNSDIAHIGSSMDILLRGTGAVVAIVTVTVILISTSLPLGLLVLFGVPLMAVAVGPLLRPLHRRQHHQRQLTGDLSTRAADIVAGLRVLRGIGGEQVFAERYHEESQQARRAGVRVAGVESVLEGAQIVLPGVLIAIVTGVGASFAVAGDIPTGQLVAFYLYAVFLIGPMRTLTEAADKITKGHVAAGRVIRILSIEPEITGGTAGSEGGVLRDSYSGVTLQPGALTALAAASPEDAIAVADRLGRYAPGDVTFGDTELAALPVADVRSRILVADNGARLFTGRLRDELDVRGSASDEQVRQALHAACALDIVEALPDGFDARVAEAGREFSGGQQQRLRLVRALLADPEVLILVEPTSAVDAHTEARIADRLGKARAGKTTLVCTTSPLVLDRADHVIYVEDGRMLAEGTHRQLLDTSPAYAATVTRGED</sequence>
<dbReference type="STRING" id="633440.SAMN05421869_107120"/>
<dbReference type="Gene3D" id="1.20.1560.10">
    <property type="entry name" value="ABC transporter type 1, transmembrane domain"/>
    <property type="match status" value="1"/>
</dbReference>
<feature type="domain" description="ABC transporter" evidence="6">
    <location>
        <begin position="322"/>
        <end position="559"/>
    </location>
</feature>
<evidence type="ECO:0000256" key="2">
    <source>
        <dbReference type="ARBA" id="ARBA00022692"/>
    </source>
</evidence>
<dbReference type="InterPro" id="IPR011527">
    <property type="entry name" value="ABC1_TM_dom"/>
</dbReference>
<feature type="domain" description="ABC transmembrane type-1" evidence="7">
    <location>
        <begin position="33"/>
        <end position="313"/>
    </location>
</feature>
<gene>
    <name evidence="8" type="ORF">SAMN05421869_107120</name>
</gene>
<dbReference type="RefSeq" id="WP_090932301.1">
    <property type="nucleotide sequence ID" value="NZ_FNDJ01000007.1"/>
</dbReference>
<dbReference type="AlphaFoldDB" id="A0A1G8NGK7"/>
<protein>
    <submittedName>
        <fullName evidence="8">ABC-type multidrug transport system, ATPase and permease component</fullName>
    </submittedName>
</protein>
<keyword evidence="3 5" id="KW-1133">Transmembrane helix</keyword>
<dbReference type="Pfam" id="PF00664">
    <property type="entry name" value="ABC_membrane"/>
    <property type="match status" value="1"/>
</dbReference>
<accession>A0A1G8NGK7</accession>
<dbReference type="InterPro" id="IPR036640">
    <property type="entry name" value="ABC1_TM_sf"/>
</dbReference>
<evidence type="ECO:0000313" key="9">
    <source>
        <dbReference type="Proteomes" id="UP000199202"/>
    </source>
</evidence>
<reference evidence="8 9" key="1">
    <citation type="submission" date="2016-10" db="EMBL/GenBank/DDBJ databases">
        <authorList>
            <person name="de Groot N.N."/>
        </authorList>
    </citation>
    <scope>NUCLEOTIDE SEQUENCE [LARGE SCALE GENOMIC DNA]</scope>
    <source>
        <strain evidence="8 9">CGMCC 4.6533</strain>
    </source>
</reference>
<dbReference type="OrthoDB" id="4966664at2"/>
<feature type="transmembrane region" description="Helical" evidence="5">
    <location>
        <begin position="68"/>
        <end position="88"/>
    </location>
</feature>
<name>A0A1G8NGK7_9ACTN</name>
<keyword evidence="4 5" id="KW-0472">Membrane</keyword>
<evidence type="ECO:0000256" key="1">
    <source>
        <dbReference type="ARBA" id="ARBA00004651"/>
    </source>
</evidence>
<feature type="transmembrane region" description="Helical" evidence="5">
    <location>
        <begin position="285"/>
        <end position="304"/>
    </location>
</feature>
<organism evidence="8 9">
    <name type="scientific">Nonomuraea jiangxiensis</name>
    <dbReference type="NCBI Taxonomy" id="633440"/>
    <lineage>
        <taxon>Bacteria</taxon>
        <taxon>Bacillati</taxon>
        <taxon>Actinomycetota</taxon>
        <taxon>Actinomycetes</taxon>
        <taxon>Streptosporangiales</taxon>
        <taxon>Streptosporangiaceae</taxon>
        <taxon>Nonomuraea</taxon>
    </lineage>
</organism>
<dbReference type="GO" id="GO:0016887">
    <property type="term" value="F:ATP hydrolysis activity"/>
    <property type="evidence" value="ECO:0007669"/>
    <property type="project" value="InterPro"/>
</dbReference>
<dbReference type="EMBL" id="FNDJ01000007">
    <property type="protein sequence ID" value="SDI79374.1"/>
    <property type="molecule type" value="Genomic_DNA"/>
</dbReference>
<dbReference type="PROSITE" id="PS00211">
    <property type="entry name" value="ABC_TRANSPORTER_1"/>
    <property type="match status" value="1"/>
</dbReference>
<evidence type="ECO:0000256" key="5">
    <source>
        <dbReference type="SAM" id="Phobius"/>
    </source>
</evidence>